<feature type="compositionally biased region" description="Basic and acidic residues" evidence="1">
    <location>
        <begin position="13"/>
        <end position="32"/>
    </location>
</feature>
<reference evidence="2 3" key="1">
    <citation type="submission" date="2020-08" db="EMBL/GenBank/DDBJ databases">
        <title>Plant Genome Project.</title>
        <authorList>
            <person name="Zhang R.-G."/>
        </authorList>
    </citation>
    <scope>NUCLEOTIDE SEQUENCE [LARGE SCALE GENOMIC DNA]</scope>
    <source>
        <tissue evidence="2">Rhizome</tissue>
    </source>
</reference>
<accession>A0A8J5FDT6</accession>
<dbReference type="AlphaFoldDB" id="A0A8J5FDT6"/>
<dbReference type="Proteomes" id="UP000734854">
    <property type="component" value="Unassembled WGS sequence"/>
</dbReference>
<evidence type="ECO:0000313" key="3">
    <source>
        <dbReference type="Proteomes" id="UP000734854"/>
    </source>
</evidence>
<name>A0A8J5FDT6_ZINOF</name>
<dbReference type="EMBL" id="JACMSC010000016">
    <property type="protein sequence ID" value="KAG6481494.1"/>
    <property type="molecule type" value="Genomic_DNA"/>
</dbReference>
<gene>
    <name evidence="2" type="ORF">ZIOFF_058098</name>
</gene>
<evidence type="ECO:0000313" key="2">
    <source>
        <dbReference type="EMBL" id="KAG6481494.1"/>
    </source>
</evidence>
<comment type="caution">
    <text evidence="2">The sequence shown here is derived from an EMBL/GenBank/DDBJ whole genome shotgun (WGS) entry which is preliminary data.</text>
</comment>
<sequence>MGGGNQLSPSEGMNKEPARSDHQVQDELKEVADTTPSPGEGQELSDEDESMVNEVAEDSKTNQIRDAAQPPGSPHKQPPPLAGSVIRWERILPVRTLKILLVENDDSTRQVVSALLRNCSYEDEFEIAGKPDFAKSLVSTFRSSMWGQIVIPEMGISLAFPYSFAELPLRYWHL</sequence>
<proteinExistence type="predicted"/>
<feature type="compositionally biased region" description="Polar residues" evidence="1">
    <location>
        <begin position="1"/>
        <end position="11"/>
    </location>
</feature>
<protein>
    <submittedName>
        <fullName evidence="2">Uncharacterized protein</fullName>
    </submittedName>
</protein>
<feature type="region of interest" description="Disordered" evidence="1">
    <location>
        <begin position="1"/>
        <end position="82"/>
    </location>
</feature>
<feature type="compositionally biased region" description="Pro residues" evidence="1">
    <location>
        <begin position="71"/>
        <end position="81"/>
    </location>
</feature>
<keyword evidence="3" id="KW-1185">Reference proteome</keyword>
<organism evidence="2 3">
    <name type="scientific">Zingiber officinale</name>
    <name type="common">Ginger</name>
    <name type="synonym">Amomum zingiber</name>
    <dbReference type="NCBI Taxonomy" id="94328"/>
    <lineage>
        <taxon>Eukaryota</taxon>
        <taxon>Viridiplantae</taxon>
        <taxon>Streptophyta</taxon>
        <taxon>Embryophyta</taxon>
        <taxon>Tracheophyta</taxon>
        <taxon>Spermatophyta</taxon>
        <taxon>Magnoliopsida</taxon>
        <taxon>Liliopsida</taxon>
        <taxon>Zingiberales</taxon>
        <taxon>Zingiberaceae</taxon>
        <taxon>Zingiber</taxon>
    </lineage>
</organism>
<evidence type="ECO:0000256" key="1">
    <source>
        <dbReference type="SAM" id="MobiDB-lite"/>
    </source>
</evidence>